<dbReference type="PRINTS" id="PR00421">
    <property type="entry name" value="THIOREDOXIN"/>
</dbReference>
<dbReference type="OrthoDB" id="2121326at2759"/>
<dbReference type="InterPro" id="IPR017937">
    <property type="entry name" value="Thioredoxin_CS"/>
</dbReference>
<organism evidence="7 8">
    <name type="scientific">Jaminaea rosea</name>
    <dbReference type="NCBI Taxonomy" id="1569628"/>
    <lineage>
        <taxon>Eukaryota</taxon>
        <taxon>Fungi</taxon>
        <taxon>Dikarya</taxon>
        <taxon>Basidiomycota</taxon>
        <taxon>Ustilaginomycotina</taxon>
        <taxon>Exobasidiomycetes</taxon>
        <taxon>Microstromatales</taxon>
        <taxon>Microstromatales incertae sedis</taxon>
        <taxon>Jaminaea</taxon>
    </lineage>
</organism>
<keyword evidence="8" id="KW-1185">Reference proteome</keyword>
<feature type="site" description="Contributes to redox potential value" evidence="4">
    <location>
        <position position="33"/>
    </location>
</feature>
<dbReference type="InterPro" id="IPR013766">
    <property type="entry name" value="Thioredoxin_domain"/>
</dbReference>
<dbReference type="AlphaFoldDB" id="A0A316UQ31"/>
<evidence type="ECO:0000313" key="8">
    <source>
        <dbReference type="Proteomes" id="UP000245884"/>
    </source>
</evidence>
<evidence type="ECO:0000256" key="3">
    <source>
        <dbReference type="PIRNR" id="PIRNR000077"/>
    </source>
</evidence>
<evidence type="ECO:0000256" key="2">
    <source>
        <dbReference type="ARBA" id="ARBA00023157"/>
    </source>
</evidence>
<dbReference type="EMBL" id="KZ819673">
    <property type="protein sequence ID" value="PWN25983.1"/>
    <property type="molecule type" value="Genomic_DNA"/>
</dbReference>
<dbReference type="SUPFAM" id="SSF52833">
    <property type="entry name" value="Thioredoxin-like"/>
    <property type="match status" value="1"/>
</dbReference>
<feature type="domain" description="Thioredoxin" evidence="6">
    <location>
        <begin position="1"/>
        <end position="107"/>
    </location>
</feature>
<dbReference type="InterPro" id="IPR005746">
    <property type="entry name" value="Thioredoxin"/>
</dbReference>
<dbReference type="PROSITE" id="PS00194">
    <property type="entry name" value="THIOREDOXIN_1"/>
    <property type="match status" value="1"/>
</dbReference>
<dbReference type="Pfam" id="PF00085">
    <property type="entry name" value="Thioredoxin"/>
    <property type="match status" value="1"/>
</dbReference>
<evidence type="ECO:0000259" key="6">
    <source>
        <dbReference type="PROSITE" id="PS51352"/>
    </source>
</evidence>
<dbReference type="PROSITE" id="PS51352">
    <property type="entry name" value="THIOREDOXIN_2"/>
    <property type="match status" value="1"/>
</dbReference>
<reference evidence="7 8" key="1">
    <citation type="journal article" date="2018" name="Mol. Biol. Evol.">
        <title>Broad Genomic Sampling Reveals a Smut Pathogenic Ancestry of the Fungal Clade Ustilaginomycotina.</title>
        <authorList>
            <person name="Kijpornyongpan T."/>
            <person name="Mondo S.J."/>
            <person name="Barry K."/>
            <person name="Sandor L."/>
            <person name="Lee J."/>
            <person name="Lipzen A."/>
            <person name="Pangilinan J."/>
            <person name="LaButti K."/>
            <person name="Hainaut M."/>
            <person name="Henrissat B."/>
            <person name="Grigoriev I.V."/>
            <person name="Spatafora J.W."/>
            <person name="Aime M.C."/>
        </authorList>
    </citation>
    <scope>NUCLEOTIDE SEQUENCE [LARGE SCALE GENOMIC DNA]</scope>
    <source>
        <strain evidence="7 8">MCA 5214</strain>
    </source>
</reference>
<dbReference type="Gene3D" id="3.40.30.10">
    <property type="entry name" value="Glutaredoxin"/>
    <property type="match status" value="1"/>
</dbReference>
<feature type="disulfide bond" description="Redox-active" evidence="5">
    <location>
        <begin position="31"/>
        <end position="34"/>
    </location>
</feature>
<feature type="site" description="Deprotonates C-terminal active site Cys" evidence="4">
    <location>
        <position position="25"/>
    </location>
</feature>
<feature type="active site" description="Nucleophile" evidence="4">
    <location>
        <position position="31"/>
    </location>
</feature>
<dbReference type="PANTHER" id="PTHR46115">
    <property type="entry name" value="THIOREDOXIN-LIKE PROTEIN 1"/>
    <property type="match status" value="1"/>
</dbReference>
<dbReference type="NCBIfam" id="TIGR01068">
    <property type="entry name" value="thioredoxin"/>
    <property type="match status" value="1"/>
</dbReference>
<evidence type="ECO:0000256" key="1">
    <source>
        <dbReference type="ARBA" id="ARBA00020570"/>
    </source>
</evidence>
<evidence type="ECO:0000313" key="7">
    <source>
        <dbReference type="EMBL" id="PWN25983.1"/>
    </source>
</evidence>
<dbReference type="PIRSF" id="PIRSF000077">
    <property type="entry name" value="Thioredoxin"/>
    <property type="match status" value="1"/>
</dbReference>
<feature type="active site" description="Nucleophile" evidence="4">
    <location>
        <position position="34"/>
    </location>
</feature>
<dbReference type="CDD" id="cd02947">
    <property type="entry name" value="TRX_family"/>
    <property type="match status" value="1"/>
</dbReference>
<dbReference type="Proteomes" id="UP000245884">
    <property type="component" value="Unassembled WGS sequence"/>
</dbReference>
<protein>
    <recommendedName>
        <fullName evidence="1 3">Thioredoxin</fullName>
    </recommendedName>
</protein>
<comment type="similarity">
    <text evidence="3">Belongs to the thioredoxin family.</text>
</comment>
<dbReference type="InterPro" id="IPR036249">
    <property type="entry name" value="Thioredoxin-like_sf"/>
</dbReference>
<gene>
    <name evidence="7" type="ORF">BDZ90DRAFT_233581</name>
</gene>
<keyword evidence="5" id="KW-0676">Redox-active center</keyword>
<sequence>MGVTEIKSFEQFKEVIGGSKPTIIDFWATWCGPCKMISPIFEKISDTPVGEKLGFYKVDVDDQEQITQELGIRAMPTFVVFKDGDKIDTVVGADPAKLQAAISKYGA</sequence>
<evidence type="ECO:0000256" key="5">
    <source>
        <dbReference type="PIRSR" id="PIRSR000077-4"/>
    </source>
</evidence>
<dbReference type="STRING" id="1569628.A0A316UQ31"/>
<name>A0A316UQ31_9BASI</name>
<proteinExistence type="inferred from homology"/>
<dbReference type="GeneID" id="37028504"/>
<keyword evidence="2 5" id="KW-1015">Disulfide bond</keyword>
<feature type="site" description="Contributes to redox potential value" evidence="4">
    <location>
        <position position="32"/>
    </location>
</feature>
<dbReference type="RefSeq" id="XP_025360595.1">
    <property type="nucleotide sequence ID" value="XM_025506681.1"/>
</dbReference>
<dbReference type="GO" id="GO:0015035">
    <property type="term" value="F:protein-disulfide reductase activity"/>
    <property type="evidence" value="ECO:0007669"/>
    <property type="project" value="InterPro"/>
</dbReference>
<accession>A0A316UQ31</accession>
<dbReference type="FunFam" id="3.40.30.10:FF:000245">
    <property type="entry name" value="Thioredoxin"/>
    <property type="match status" value="1"/>
</dbReference>
<evidence type="ECO:0000256" key="4">
    <source>
        <dbReference type="PIRSR" id="PIRSR000077-1"/>
    </source>
</evidence>